<evidence type="ECO:0000313" key="9">
    <source>
        <dbReference type="Proteomes" id="UP001156882"/>
    </source>
</evidence>
<evidence type="ECO:0000256" key="2">
    <source>
        <dbReference type="ARBA" id="ARBA00009784"/>
    </source>
</evidence>
<evidence type="ECO:0000313" key="8">
    <source>
        <dbReference type="EMBL" id="GLS19860.1"/>
    </source>
</evidence>
<evidence type="ECO:0000256" key="6">
    <source>
        <dbReference type="ARBA" id="ARBA00023136"/>
    </source>
</evidence>
<comment type="subcellular location">
    <subcellularLocation>
        <location evidence="1 7">Cell membrane</location>
        <topology evidence="1 7">Multi-pass membrane protein</topology>
    </subcellularLocation>
</comment>
<keyword evidence="4 7" id="KW-0812">Transmembrane</keyword>
<proteinExistence type="inferred from homology"/>
<feature type="transmembrane region" description="Helical" evidence="7">
    <location>
        <begin position="70"/>
        <end position="88"/>
    </location>
</feature>
<gene>
    <name evidence="8" type="primary">ychE</name>
    <name evidence="8" type="ORF">GCM10007874_28770</name>
</gene>
<sequence>MGTDLGLADVFVILLITIGPLKAAIVYAKLTAKADAAFKRHVALKTVTVAAIVCLVFVFAGQWLLGVFHVSLPALKIAGGLILLLFALDMVMGGEKKVDVGDALPSADIAVYPLAIPMMATPQGLVAITTIVATKDSIGELIAMAVMVLAIMAVNLGVLLSADRLLKKGGGGAMVVVGKVVGLLLSALAVQLMISSFRDLGVIAAATGAH</sequence>
<organism evidence="8 9">
    <name type="scientific">Labrys miyagiensis</name>
    <dbReference type="NCBI Taxonomy" id="346912"/>
    <lineage>
        <taxon>Bacteria</taxon>
        <taxon>Pseudomonadati</taxon>
        <taxon>Pseudomonadota</taxon>
        <taxon>Alphaproteobacteria</taxon>
        <taxon>Hyphomicrobiales</taxon>
        <taxon>Xanthobacteraceae</taxon>
        <taxon>Labrys</taxon>
    </lineage>
</organism>
<dbReference type="Proteomes" id="UP001156882">
    <property type="component" value="Unassembled WGS sequence"/>
</dbReference>
<feature type="transmembrane region" description="Helical" evidence="7">
    <location>
        <begin position="172"/>
        <end position="194"/>
    </location>
</feature>
<evidence type="ECO:0000256" key="1">
    <source>
        <dbReference type="ARBA" id="ARBA00004651"/>
    </source>
</evidence>
<dbReference type="PANTHER" id="PTHR33508">
    <property type="entry name" value="UPF0056 MEMBRANE PROTEIN YHCE"/>
    <property type="match status" value="1"/>
</dbReference>
<feature type="transmembrane region" description="Helical" evidence="7">
    <location>
        <begin position="109"/>
        <end position="132"/>
    </location>
</feature>
<dbReference type="EMBL" id="BSPC01000024">
    <property type="protein sequence ID" value="GLS19860.1"/>
    <property type="molecule type" value="Genomic_DNA"/>
</dbReference>
<feature type="transmembrane region" description="Helical" evidence="7">
    <location>
        <begin position="42"/>
        <end position="64"/>
    </location>
</feature>
<feature type="transmembrane region" description="Helical" evidence="7">
    <location>
        <begin position="6"/>
        <end position="30"/>
    </location>
</feature>
<evidence type="ECO:0000256" key="3">
    <source>
        <dbReference type="ARBA" id="ARBA00022475"/>
    </source>
</evidence>
<dbReference type="Pfam" id="PF01914">
    <property type="entry name" value="MarC"/>
    <property type="match status" value="1"/>
</dbReference>
<evidence type="ECO:0000256" key="5">
    <source>
        <dbReference type="ARBA" id="ARBA00022989"/>
    </source>
</evidence>
<keyword evidence="6 7" id="KW-0472">Membrane</keyword>
<reference evidence="9" key="1">
    <citation type="journal article" date="2019" name="Int. J. Syst. Evol. Microbiol.">
        <title>The Global Catalogue of Microorganisms (GCM) 10K type strain sequencing project: providing services to taxonomists for standard genome sequencing and annotation.</title>
        <authorList>
            <consortium name="The Broad Institute Genomics Platform"/>
            <consortium name="The Broad Institute Genome Sequencing Center for Infectious Disease"/>
            <person name="Wu L."/>
            <person name="Ma J."/>
        </authorList>
    </citation>
    <scope>NUCLEOTIDE SEQUENCE [LARGE SCALE GENOMIC DNA]</scope>
    <source>
        <strain evidence="9">NBRC 101365</strain>
    </source>
</reference>
<comment type="similarity">
    <text evidence="2 7">Belongs to the UPF0056 (MarC) family.</text>
</comment>
<feature type="transmembrane region" description="Helical" evidence="7">
    <location>
        <begin position="138"/>
        <end position="160"/>
    </location>
</feature>
<evidence type="ECO:0000256" key="4">
    <source>
        <dbReference type="ARBA" id="ARBA00022692"/>
    </source>
</evidence>
<name>A0ABQ6CIZ5_9HYPH</name>
<comment type="caution">
    <text evidence="8">The sequence shown here is derived from an EMBL/GenBank/DDBJ whole genome shotgun (WGS) entry which is preliminary data.</text>
</comment>
<evidence type="ECO:0000256" key="7">
    <source>
        <dbReference type="RuleBase" id="RU362048"/>
    </source>
</evidence>
<dbReference type="NCBIfam" id="TIGR00427">
    <property type="entry name" value="NAAT family transporter"/>
    <property type="match status" value="1"/>
</dbReference>
<accession>A0ABQ6CIZ5</accession>
<dbReference type="InterPro" id="IPR002771">
    <property type="entry name" value="Multi_antbiot-R_MarC"/>
</dbReference>
<dbReference type="PANTHER" id="PTHR33508:SF1">
    <property type="entry name" value="UPF0056 MEMBRANE PROTEIN YHCE"/>
    <property type="match status" value="1"/>
</dbReference>
<keyword evidence="9" id="KW-1185">Reference proteome</keyword>
<keyword evidence="5 7" id="KW-1133">Transmembrane helix</keyword>
<protein>
    <recommendedName>
        <fullName evidence="7">UPF0056 membrane protein</fullName>
    </recommendedName>
</protein>
<keyword evidence="3" id="KW-1003">Cell membrane</keyword>
<dbReference type="RefSeq" id="WP_284312892.1">
    <property type="nucleotide sequence ID" value="NZ_BSPC01000024.1"/>
</dbReference>